<comment type="catalytic activity">
    <reaction evidence="8">
        <text>N-terminal L-methionyl-L-isoleucyl-[protein] + acetyl-CoA = N-terminal N(alpha)-acetyl-L-methionyl-L-isoleucyl-[protein] + CoA + H(+)</text>
        <dbReference type="Rhea" id="RHEA:50524"/>
        <dbReference type="Rhea" id="RHEA-COMP:12713"/>
        <dbReference type="Rhea" id="RHEA-COMP:12714"/>
        <dbReference type="ChEBI" id="CHEBI:15378"/>
        <dbReference type="ChEBI" id="CHEBI:57287"/>
        <dbReference type="ChEBI" id="CHEBI:57288"/>
        <dbReference type="ChEBI" id="CHEBI:133379"/>
        <dbReference type="ChEBI" id="CHEBI:133380"/>
        <dbReference type="EC" id="2.3.1.256"/>
    </reaction>
</comment>
<evidence type="ECO:0000256" key="8">
    <source>
        <dbReference type="ARBA" id="ARBA00050754"/>
    </source>
</evidence>
<evidence type="ECO:0000256" key="10">
    <source>
        <dbReference type="ARBA" id="ARBA00052207"/>
    </source>
</evidence>
<organism evidence="17 18">
    <name type="scientific">Diploscapter pachys</name>
    <dbReference type="NCBI Taxonomy" id="2018661"/>
    <lineage>
        <taxon>Eukaryota</taxon>
        <taxon>Metazoa</taxon>
        <taxon>Ecdysozoa</taxon>
        <taxon>Nematoda</taxon>
        <taxon>Chromadorea</taxon>
        <taxon>Rhabditida</taxon>
        <taxon>Rhabditina</taxon>
        <taxon>Rhabditomorpha</taxon>
        <taxon>Rhabditoidea</taxon>
        <taxon>Rhabditidae</taxon>
        <taxon>Diploscapter</taxon>
    </lineage>
</organism>
<evidence type="ECO:0000313" key="17">
    <source>
        <dbReference type="EMBL" id="PAV75095.1"/>
    </source>
</evidence>
<dbReference type="GO" id="GO:0031417">
    <property type="term" value="C:NatC complex"/>
    <property type="evidence" value="ECO:0007669"/>
    <property type="project" value="TreeGrafter"/>
</dbReference>
<dbReference type="EC" id="2.3.1.256" evidence="13"/>
<evidence type="ECO:0000256" key="3">
    <source>
        <dbReference type="ARBA" id="ARBA00022490"/>
    </source>
</evidence>
<dbReference type="InterPro" id="IPR016181">
    <property type="entry name" value="Acyl_CoA_acyltransferase"/>
</dbReference>
<dbReference type="PANTHER" id="PTHR45896:SF1">
    <property type="entry name" value="N-ALPHA-ACETYLTRANSFERASE 30"/>
    <property type="match status" value="1"/>
</dbReference>
<evidence type="ECO:0000259" key="16">
    <source>
        <dbReference type="PROSITE" id="PS51186"/>
    </source>
</evidence>
<dbReference type="EMBL" id="LIAE01008213">
    <property type="protein sequence ID" value="PAV75095.1"/>
    <property type="molecule type" value="Genomic_DNA"/>
</dbReference>
<dbReference type="Gene3D" id="3.40.630.30">
    <property type="match status" value="1"/>
</dbReference>
<reference evidence="17 18" key="1">
    <citation type="journal article" date="2017" name="Curr. Biol.">
        <title>Genome architecture and evolution of a unichromosomal asexual nematode.</title>
        <authorList>
            <person name="Fradin H."/>
            <person name="Zegar C."/>
            <person name="Gutwein M."/>
            <person name="Lucas J."/>
            <person name="Kovtun M."/>
            <person name="Corcoran D."/>
            <person name="Baugh L.R."/>
            <person name="Kiontke K."/>
            <person name="Gunsalus K."/>
            <person name="Fitch D.H."/>
            <person name="Piano F."/>
        </authorList>
    </citation>
    <scope>NUCLEOTIDE SEQUENCE [LARGE SCALE GENOMIC DNA]</scope>
    <source>
        <strain evidence="17">PF1309</strain>
    </source>
</reference>
<protein>
    <recommendedName>
        <fullName evidence="13">N-terminal methionine N(alpha)-acetyltransferase NatC</fullName>
        <ecNumber evidence="13">2.3.1.256</ecNumber>
    </recommendedName>
    <alternativeName>
        <fullName evidence="14">N-acetyltransferase MAK3 homolog</fullName>
    </alternativeName>
    <alternativeName>
        <fullName evidence="15">NatC catalytic subunit</fullName>
    </alternativeName>
</protein>
<comment type="catalytic activity">
    <reaction evidence="11">
        <text>N-terminal L-methionyl-L-phenylalanyl-[protein] + acetyl-CoA = N-terminal N(alpha)-acetyl-L-methionyl-L-phenylalanyl-[protein] + CoA + H(+)</text>
        <dbReference type="Rhea" id="RHEA:50528"/>
        <dbReference type="Rhea" id="RHEA-COMP:12715"/>
        <dbReference type="Rhea" id="RHEA-COMP:12716"/>
        <dbReference type="ChEBI" id="CHEBI:15378"/>
        <dbReference type="ChEBI" id="CHEBI:57287"/>
        <dbReference type="ChEBI" id="CHEBI:57288"/>
        <dbReference type="ChEBI" id="CHEBI:133382"/>
        <dbReference type="ChEBI" id="CHEBI:133383"/>
        <dbReference type="EC" id="2.3.1.256"/>
    </reaction>
</comment>
<comment type="catalytic activity">
    <reaction evidence="9">
        <text>N-terminal L-methionyl-L-leucyl-[protein] + acetyl-CoA = N-terminal N(alpha)-acetyl-L-methionyl-L-leucyl-[protein] + CoA + H(+)</text>
        <dbReference type="Rhea" id="RHEA:50520"/>
        <dbReference type="Rhea" id="RHEA-COMP:12711"/>
        <dbReference type="Rhea" id="RHEA-COMP:12712"/>
        <dbReference type="ChEBI" id="CHEBI:15378"/>
        <dbReference type="ChEBI" id="CHEBI:57287"/>
        <dbReference type="ChEBI" id="CHEBI:57288"/>
        <dbReference type="ChEBI" id="CHEBI:133377"/>
        <dbReference type="ChEBI" id="CHEBI:133378"/>
        <dbReference type="EC" id="2.3.1.256"/>
    </reaction>
</comment>
<evidence type="ECO:0000313" key="18">
    <source>
        <dbReference type="Proteomes" id="UP000218231"/>
    </source>
</evidence>
<keyword evidence="3" id="KW-0963">Cytoplasm</keyword>
<evidence type="ECO:0000256" key="13">
    <source>
        <dbReference type="ARBA" id="ARBA00066994"/>
    </source>
</evidence>
<keyword evidence="4" id="KW-0808">Transferase</keyword>
<evidence type="ECO:0000256" key="1">
    <source>
        <dbReference type="ARBA" id="ARBA00004123"/>
    </source>
</evidence>
<name>A0A2A2KMC7_9BILA</name>
<evidence type="ECO:0000256" key="5">
    <source>
        <dbReference type="ARBA" id="ARBA00023242"/>
    </source>
</evidence>
<comment type="catalytic activity">
    <reaction evidence="10">
        <text>N-terminal L-methionyl-L-tyrosyl-[protein] + acetyl-CoA = N-terminal N(alpha)-acetyl-L-methionyl-L-tyrosyl-[protein] + CoA + H(+)</text>
        <dbReference type="Rhea" id="RHEA:50532"/>
        <dbReference type="Rhea" id="RHEA-COMP:12717"/>
        <dbReference type="Rhea" id="RHEA-COMP:12718"/>
        <dbReference type="ChEBI" id="CHEBI:15378"/>
        <dbReference type="ChEBI" id="CHEBI:57287"/>
        <dbReference type="ChEBI" id="CHEBI:57288"/>
        <dbReference type="ChEBI" id="CHEBI:133384"/>
        <dbReference type="ChEBI" id="CHEBI:133385"/>
        <dbReference type="EC" id="2.3.1.256"/>
    </reaction>
</comment>
<evidence type="ECO:0000256" key="4">
    <source>
        <dbReference type="ARBA" id="ARBA00022679"/>
    </source>
</evidence>
<dbReference type="FunFam" id="3.40.630.30:FF:000010">
    <property type="entry name" value="Putative N-alpha-acetyltransferase 30"/>
    <property type="match status" value="1"/>
</dbReference>
<evidence type="ECO:0000256" key="14">
    <source>
        <dbReference type="ARBA" id="ARBA00076746"/>
    </source>
</evidence>
<proteinExistence type="inferred from homology"/>
<comment type="subcellular location">
    <subcellularLocation>
        <location evidence="2">Cytoplasm</location>
    </subcellularLocation>
    <subcellularLocation>
        <location evidence="1">Nucleus</location>
    </subcellularLocation>
</comment>
<dbReference type="Proteomes" id="UP000218231">
    <property type="component" value="Unassembled WGS sequence"/>
</dbReference>
<evidence type="ECO:0000256" key="15">
    <source>
        <dbReference type="ARBA" id="ARBA00078622"/>
    </source>
</evidence>
<evidence type="ECO:0000256" key="6">
    <source>
        <dbReference type="ARBA" id="ARBA00023315"/>
    </source>
</evidence>
<dbReference type="SUPFAM" id="SSF55729">
    <property type="entry name" value="Acyl-CoA N-acyltransferases (Nat)"/>
    <property type="match status" value="1"/>
</dbReference>
<dbReference type="OrthoDB" id="249099at2759"/>
<evidence type="ECO:0000256" key="9">
    <source>
        <dbReference type="ARBA" id="ARBA00051225"/>
    </source>
</evidence>
<dbReference type="GO" id="GO:0120518">
    <property type="term" value="F:protein N-terminal-methionine acetyltransferase activity"/>
    <property type="evidence" value="ECO:0007669"/>
    <property type="project" value="UniProtKB-EC"/>
</dbReference>
<feature type="domain" description="N-acetyltransferase" evidence="16">
    <location>
        <begin position="91"/>
        <end position="241"/>
    </location>
</feature>
<comment type="caution">
    <text evidence="17">The sequence shown here is derived from an EMBL/GenBank/DDBJ whole genome shotgun (WGS) entry which is preliminary data.</text>
</comment>
<comment type="similarity">
    <text evidence="7">Belongs to the acetyltransferase family. MAK3 subfamily.</text>
</comment>
<dbReference type="STRING" id="2018661.A0A2A2KMC7"/>
<gene>
    <name evidence="17" type="ORF">WR25_02157</name>
</gene>
<evidence type="ECO:0000256" key="11">
    <source>
        <dbReference type="ARBA" id="ARBA00052362"/>
    </source>
</evidence>
<keyword evidence="5" id="KW-0539">Nucleus</keyword>
<keyword evidence="18" id="KW-1185">Reference proteome</keyword>
<dbReference type="Pfam" id="PF00583">
    <property type="entry name" value="Acetyltransf_1"/>
    <property type="match status" value="1"/>
</dbReference>
<dbReference type="GO" id="GO:0005634">
    <property type="term" value="C:nucleus"/>
    <property type="evidence" value="ECO:0007669"/>
    <property type="project" value="UniProtKB-SubCell"/>
</dbReference>
<keyword evidence="6" id="KW-0012">Acyltransferase</keyword>
<dbReference type="CDD" id="cd04301">
    <property type="entry name" value="NAT_SF"/>
    <property type="match status" value="1"/>
</dbReference>
<accession>A0A2A2KMC7</accession>
<dbReference type="AlphaFoldDB" id="A0A2A2KMC7"/>
<dbReference type="InterPro" id="IPR044542">
    <property type="entry name" value="NAA30-like"/>
</dbReference>
<dbReference type="PROSITE" id="PS51186">
    <property type="entry name" value="GNAT"/>
    <property type="match status" value="1"/>
</dbReference>
<evidence type="ECO:0000256" key="12">
    <source>
        <dbReference type="ARBA" id="ARBA00052477"/>
    </source>
</evidence>
<comment type="catalytic activity">
    <reaction evidence="12">
        <text>N-terminal L-methionyl-L-tryptophyl-[protein] + acetyl-CoA = N-terminal N(alpha)-acetyl-L-methionyl-L-tryptophyl-[protein] + CoA + H(+)</text>
        <dbReference type="Rhea" id="RHEA:50560"/>
        <dbReference type="Rhea" id="RHEA-COMP:12724"/>
        <dbReference type="Rhea" id="RHEA-COMP:12725"/>
        <dbReference type="ChEBI" id="CHEBI:15378"/>
        <dbReference type="ChEBI" id="CHEBI:57287"/>
        <dbReference type="ChEBI" id="CHEBI:57288"/>
        <dbReference type="ChEBI" id="CHEBI:133386"/>
        <dbReference type="ChEBI" id="CHEBI:133387"/>
        <dbReference type="EC" id="2.3.1.256"/>
    </reaction>
</comment>
<dbReference type="PANTHER" id="PTHR45896">
    <property type="entry name" value="N-ALPHA-ACETYLTRANSFERASE 30"/>
    <property type="match status" value="1"/>
</dbReference>
<evidence type="ECO:0000256" key="7">
    <source>
        <dbReference type="ARBA" id="ARBA00024025"/>
    </source>
</evidence>
<sequence length="386" mass="44815">MAIGAPKGSGEASNLDVAIGTLRRCLQMASTSSAPQKPVQNVVKDSPAIATVKQILKNTAELEERSSWPHCQHFLSADEPKVVKQQAKHIKIIPYKDETQIGDIMRLITKDLSEPYSIYTYRYFIHQWPELCYLAYDTETEAYVGAIVCKLDYNNKERRQGYVAMLAVDEGCRRLGVGTTLVRRAIESMQVQGCDEVCLETEVSNKNSQRLYSNLGFIPEKRLIRYYLNGGDAYRLKLYFTPPSMNSVINRRSSQITIDDSDNDNDDSYHNYMYSSDDKRYATVKEWKLFEKVKRRFDILYEIAVENPVKFFFISDEELERQVIHKFQFSKLIADLSVEEAKETLVIIRIFNKMSTELQLAEKFQKLFKFYDLPFKINREFFQDSD</sequence>
<evidence type="ECO:0000256" key="2">
    <source>
        <dbReference type="ARBA" id="ARBA00004496"/>
    </source>
</evidence>
<dbReference type="InterPro" id="IPR000182">
    <property type="entry name" value="GNAT_dom"/>
</dbReference>